<feature type="region of interest" description="Disordered" evidence="1">
    <location>
        <begin position="183"/>
        <end position="202"/>
    </location>
</feature>
<accession>A0A183G7V5</accession>
<protein>
    <submittedName>
        <fullName evidence="4">DM domain-containing protein</fullName>
    </submittedName>
</protein>
<reference evidence="2 3" key="1">
    <citation type="submission" date="2018-11" db="EMBL/GenBank/DDBJ databases">
        <authorList>
            <consortium name="Pathogen Informatics"/>
        </authorList>
    </citation>
    <scope>NUCLEOTIDE SEQUENCE [LARGE SCALE GENOMIC DNA]</scope>
</reference>
<gene>
    <name evidence="2" type="ORF">HPBE_LOCUS17896</name>
</gene>
<evidence type="ECO:0000256" key="1">
    <source>
        <dbReference type="SAM" id="MobiDB-lite"/>
    </source>
</evidence>
<proteinExistence type="predicted"/>
<dbReference type="AlphaFoldDB" id="A0A183G7V5"/>
<accession>A0A3P8BVP3</accession>
<organism evidence="3 4">
    <name type="scientific">Heligmosomoides polygyrus</name>
    <name type="common">Parasitic roundworm</name>
    <dbReference type="NCBI Taxonomy" id="6339"/>
    <lineage>
        <taxon>Eukaryota</taxon>
        <taxon>Metazoa</taxon>
        <taxon>Ecdysozoa</taxon>
        <taxon>Nematoda</taxon>
        <taxon>Chromadorea</taxon>
        <taxon>Rhabditida</taxon>
        <taxon>Rhabditina</taxon>
        <taxon>Rhabditomorpha</taxon>
        <taxon>Strongyloidea</taxon>
        <taxon>Heligmosomidae</taxon>
        <taxon>Heligmosomoides</taxon>
    </lineage>
</organism>
<dbReference type="Proteomes" id="UP000050761">
    <property type="component" value="Unassembled WGS sequence"/>
</dbReference>
<dbReference type="EMBL" id="UZAH01030323">
    <property type="protein sequence ID" value="VDP10144.1"/>
    <property type="molecule type" value="Genomic_DNA"/>
</dbReference>
<reference evidence="4" key="2">
    <citation type="submission" date="2019-09" db="UniProtKB">
        <authorList>
            <consortium name="WormBaseParasite"/>
        </authorList>
    </citation>
    <scope>IDENTIFICATION</scope>
</reference>
<evidence type="ECO:0000313" key="4">
    <source>
        <dbReference type="WBParaSite" id="HPBE_0001789701-mRNA-1"/>
    </source>
</evidence>
<evidence type="ECO:0000313" key="2">
    <source>
        <dbReference type="EMBL" id="VDP10144.1"/>
    </source>
</evidence>
<keyword evidence="3" id="KW-1185">Reference proteome</keyword>
<evidence type="ECO:0000313" key="3">
    <source>
        <dbReference type="Proteomes" id="UP000050761"/>
    </source>
</evidence>
<dbReference type="WBParaSite" id="HPBE_0001789701-mRNA-1">
    <property type="protein sequence ID" value="HPBE_0001789701-mRNA-1"/>
    <property type="gene ID" value="HPBE_0001789701"/>
</dbReference>
<name>A0A183G7V5_HELPZ</name>
<sequence length="202" mass="22744">MTTRCKVCRDLNCVAVTHRFPITRCGNCDHITEEMSRAIDRRAFLCVRQSRDRARIARIESHSNDSFQLANERLKDVRKFAVAASACCPNCVPRRHALDAIHKEIAALEAEACATAERADRIQRRTISNMSIFDEKLEEASMELAGLQQVMNELIREDNFLFFAYGASFAGSYAEVVEVATEGNTPPTQENSEEDFAPVSHE</sequence>